<proteinExistence type="predicted"/>
<evidence type="ECO:0000256" key="1">
    <source>
        <dbReference type="SAM" id="Phobius"/>
    </source>
</evidence>
<sequence length="64" mass="7138">MKIKIGGVKFFSLHLILHTIIISVGTGVIIQVIQLRTEKGLYQSEVVALIASITVQLFLNYRVI</sequence>
<feature type="transmembrane region" description="Helical" evidence="1">
    <location>
        <begin position="40"/>
        <end position="59"/>
    </location>
</feature>
<keyword evidence="1" id="KW-0472">Membrane</keyword>
<protein>
    <submittedName>
        <fullName evidence="2">Uncharacterized protein</fullName>
    </submittedName>
</protein>
<feature type="transmembrane region" description="Helical" evidence="1">
    <location>
        <begin position="12"/>
        <end position="34"/>
    </location>
</feature>
<dbReference type="Proteomes" id="UP000180098">
    <property type="component" value="Unassembled WGS sequence"/>
</dbReference>
<keyword evidence="1" id="KW-0812">Transmembrane</keyword>
<gene>
    <name evidence="2" type="ORF">BKP35_10400</name>
</gene>
<reference evidence="2 3" key="1">
    <citation type="submission" date="2016-10" db="EMBL/GenBank/DDBJ databases">
        <title>Draft genome sequences of four alkaliphilic bacteria belonging to the Anaerobacillus genus.</title>
        <authorList>
            <person name="Bassil N.M."/>
            <person name="Lloyd J.R."/>
        </authorList>
    </citation>
    <scope>NUCLEOTIDE SEQUENCE [LARGE SCALE GENOMIC DNA]</scope>
    <source>
        <strain evidence="2 3">DSM 15340</strain>
    </source>
</reference>
<accession>A0A1S2LKI9</accession>
<comment type="caution">
    <text evidence="2">The sequence shown here is derived from an EMBL/GenBank/DDBJ whole genome shotgun (WGS) entry which is preliminary data.</text>
</comment>
<evidence type="ECO:0000313" key="3">
    <source>
        <dbReference type="Proteomes" id="UP000180098"/>
    </source>
</evidence>
<dbReference type="AlphaFoldDB" id="A0A1S2LKI9"/>
<organism evidence="2 3">
    <name type="scientific">Anaerobacillus arseniciselenatis</name>
    <dbReference type="NCBI Taxonomy" id="85682"/>
    <lineage>
        <taxon>Bacteria</taxon>
        <taxon>Bacillati</taxon>
        <taxon>Bacillota</taxon>
        <taxon>Bacilli</taxon>
        <taxon>Bacillales</taxon>
        <taxon>Bacillaceae</taxon>
        <taxon>Anaerobacillus</taxon>
    </lineage>
</organism>
<keyword evidence="1" id="KW-1133">Transmembrane helix</keyword>
<evidence type="ECO:0000313" key="2">
    <source>
        <dbReference type="EMBL" id="OIJ12961.1"/>
    </source>
</evidence>
<dbReference type="EMBL" id="MLQQ01000018">
    <property type="protein sequence ID" value="OIJ12961.1"/>
    <property type="molecule type" value="Genomic_DNA"/>
</dbReference>
<keyword evidence="3" id="KW-1185">Reference proteome</keyword>
<name>A0A1S2LKI9_9BACI</name>